<dbReference type="NCBIfam" id="TIGR02432">
    <property type="entry name" value="lysidine_TilS_N"/>
    <property type="match status" value="1"/>
</dbReference>
<dbReference type="InterPro" id="IPR012795">
    <property type="entry name" value="tRNA_Ile_lys_synt_N"/>
</dbReference>
<dbReference type="Proteomes" id="UP001150266">
    <property type="component" value="Unassembled WGS sequence"/>
</dbReference>
<dbReference type="GO" id="GO:0008033">
    <property type="term" value="P:tRNA processing"/>
    <property type="evidence" value="ECO:0007669"/>
    <property type="project" value="UniProtKB-KW"/>
</dbReference>
<dbReference type="AlphaFoldDB" id="A0A9W9A6Q5"/>
<evidence type="ECO:0000313" key="9">
    <source>
        <dbReference type="Proteomes" id="UP001150266"/>
    </source>
</evidence>
<dbReference type="Gene3D" id="3.40.50.620">
    <property type="entry name" value="HUPs"/>
    <property type="match status" value="1"/>
</dbReference>
<dbReference type="PANTHER" id="PTHR43033:SF1">
    <property type="entry name" value="TRNA(ILE)-LYSIDINE SYNTHASE-RELATED"/>
    <property type="match status" value="1"/>
</dbReference>
<gene>
    <name evidence="8" type="ORF">J3R30DRAFT_585126</name>
</gene>
<dbReference type="InterPro" id="IPR012094">
    <property type="entry name" value="tRNA_Ile_lys_synt"/>
</dbReference>
<keyword evidence="9" id="KW-1185">Reference proteome</keyword>
<proteinExistence type="inferred from homology"/>
<dbReference type="HAMAP" id="MF_01161">
    <property type="entry name" value="tRNA_Ile_lys_synt"/>
    <property type="match status" value="1"/>
</dbReference>
<protein>
    <recommendedName>
        <fullName evidence="1">tRNA(Ile)-lysidine synthetase</fullName>
        <ecNumber evidence="1">6.3.4.19</ecNumber>
    </recommendedName>
</protein>
<evidence type="ECO:0000256" key="6">
    <source>
        <dbReference type="ARBA" id="ARBA00048539"/>
    </source>
</evidence>
<keyword evidence="3" id="KW-0819">tRNA processing</keyword>
<evidence type="ECO:0000313" key="8">
    <source>
        <dbReference type="EMBL" id="KAJ4475723.1"/>
    </source>
</evidence>
<dbReference type="PANTHER" id="PTHR43033">
    <property type="entry name" value="TRNA(ILE)-LYSIDINE SYNTHASE-RELATED"/>
    <property type="match status" value="1"/>
</dbReference>
<evidence type="ECO:0000256" key="1">
    <source>
        <dbReference type="ARBA" id="ARBA00013267"/>
    </source>
</evidence>
<evidence type="ECO:0000259" key="7">
    <source>
        <dbReference type="Pfam" id="PF01171"/>
    </source>
</evidence>
<evidence type="ECO:0000256" key="4">
    <source>
        <dbReference type="ARBA" id="ARBA00022741"/>
    </source>
</evidence>
<dbReference type="GO" id="GO:0032267">
    <property type="term" value="F:tRNA(Ile)-lysidine synthase activity"/>
    <property type="evidence" value="ECO:0007669"/>
    <property type="project" value="UniProtKB-EC"/>
</dbReference>
<dbReference type="Pfam" id="PF01171">
    <property type="entry name" value="ATP_bind_3"/>
    <property type="match status" value="1"/>
</dbReference>
<accession>A0A9W9A6Q5</accession>
<dbReference type="InterPro" id="IPR014729">
    <property type="entry name" value="Rossmann-like_a/b/a_fold"/>
</dbReference>
<evidence type="ECO:0000256" key="3">
    <source>
        <dbReference type="ARBA" id="ARBA00022694"/>
    </source>
</evidence>
<name>A0A9W9A6Q5_9AGAR</name>
<dbReference type="EMBL" id="JAOTPV010000014">
    <property type="protein sequence ID" value="KAJ4475723.1"/>
    <property type="molecule type" value="Genomic_DNA"/>
</dbReference>
<evidence type="ECO:0000256" key="5">
    <source>
        <dbReference type="ARBA" id="ARBA00022840"/>
    </source>
</evidence>
<sequence length="572" mass="64688">MTLLARPISRDEFIRAFRLSKPLVSWPETIAIGNSGGPDSTGLLFLMYRFFSENRHVANLPRRVLSLHVDHGLQAASEDMVQRCTENARSIGVEHHVFKVPWAKDGYPKLPTEGPLEHSARLARYRVLFDGMTKVNASILALGHQADDQVETSLMRIMKGSTEDGAAGMKHCRRWGMNFGYFGAGGPMDYEGMRRWIIRPLLTFPKDRLLATCEENKLSYFNDKTNFQPELTLRNALRQWLANDGKQNEFNKHLLDVSILQKKLAALDIDIDPSGGVRQIHSAVNALALQADDIDHEVDFILSRNALRSPPGTYLITHRSLASIENPKVQRAIILRVLRYASFHPWGSLAAQVNRRTNSLSQIVDKLWGGNPFKEQIRPFCAGGGVSWTPVAISGDKFRFVDRGSNGNISFKNTESFGWLASRQNPPSHESMSDRGLPNPLRVDITSRIVSKLDSGNTSTLELLYDNRFLVTVNLASIPSDIERSIRSPENGSQIWLLSQTRWFWPKVVLRSPGTDDVVLHSAAQSPKNLVLFHNLSPNEVNQWKQIYWRPYEKEIVAPWIEVDFMRPLTTM</sequence>
<dbReference type="OrthoDB" id="434144at2759"/>
<dbReference type="SUPFAM" id="SSF52402">
    <property type="entry name" value="Adenine nucleotide alpha hydrolases-like"/>
    <property type="match status" value="1"/>
</dbReference>
<feature type="domain" description="tRNA(Ile)-lysidine/2-thiocytidine synthase N-terminal" evidence="7">
    <location>
        <begin position="30"/>
        <end position="239"/>
    </location>
</feature>
<comment type="catalytic activity">
    <reaction evidence="6">
        <text>cytidine(34) in tRNA(Ile2) + L-lysine + ATP = lysidine(34) in tRNA(Ile2) + AMP + diphosphate + H(+)</text>
        <dbReference type="Rhea" id="RHEA:43744"/>
        <dbReference type="Rhea" id="RHEA-COMP:10625"/>
        <dbReference type="Rhea" id="RHEA-COMP:10670"/>
        <dbReference type="ChEBI" id="CHEBI:15378"/>
        <dbReference type="ChEBI" id="CHEBI:30616"/>
        <dbReference type="ChEBI" id="CHEBI:32551"/>
        <dbReference type="ChEBI" id="CHEBI:33019"/>
        <dbReference type="ChEBI" id="CHEBI:82748"/>
        <dbReference type="ChEBI" id="CHEBI:83665"/>
        <dbReference type="ChEBI" id="CHEBI:456215"/>
        <dbReference type="EC" id="6.3.4.19"/>
    </reaction>
</comment>
<keyword evidence="5" id="KW-0067">ATP-binding</keyword>
<evidence type="ECO:0000256" key="2">
    <source>
        <dbReference type="ARBA" id="ARBA00022598"/>
    </source>
</evidence>
<keyword evidence="2" id="KW-0436">Ligase</keyword>
<organism evidence="8 9">
    <name type="scientific">Lentinula aciculospora</name>
    <dbReference type="NCBI Taxonomy" id="153920"/>
    <lineage>
        <taxon>Eukaryota</taxon>
        <taxon>Fungi</taxon>
        <taxon>Dikarya</taxon>
        <taxon>Basidiomycota</taxon>
        <taxon>Agaricomycotina</taxon>
        <taxon>Agaricomycetes</taxon>
        <taxon>Agaricomycetidae</taxon>
        <taxon>Agaricales</taxon>
        <taxon>Marasmiineae</taxon>
        <taxon>Omphalotaceae</taxon>
        <taxon>Lentinula</taxon>
    </lineage>
</organism>
<dbReference type="EC" id="6.3.4.19" evidence="1"/>
<dbReference type="CDD" id="cd01992">
    <property type="entry name" value="TilS_N"/>
    <property type="match status" value="1"/>
</dbReference>
<comment type="caution">
    <text evidence="8">The sequence shown here is derived from an EMBL/GenBank/DDBJ whole genome shotgun (WGS) entry which is preliminary data.</text>
</comment>
<dbReference type="InterPro" id="IPR011063">
    <property type="entry name" value="TilS/TtcA_N"/>
</dbReference>
<reference evidence="8" key="1">
    <citation type="submission" date="2022-08" db="EMBL/GenBank/DDBJ databases">
        <title>A Global Phylogenomic Analysis of the Shiitake Genus Lentinula.</title>
        <authorList>
            <consortium name="DOE Joint Genome Institute"/>
            <person name="Sierra-Patev S."/>
            <person name="Min B."/>
            <person name="Naranjo-Ortiz M."/>
            <person name="Looney B."/>
            <person name="Konkel Z."/>
            <person name="Slot J.C."/>
            <person name="Sakamoto Y."/>
            <person name="Steenwyk J.L."/>
            <person name="Rokas A."/>
            <person name="Carro J."/>
            <person name="Camarero S."/>
            <person name="Ferreira P."/>
            <person name="Molpeceres G."/>
            <person name="Ruiz-Duenas F.J."/>
            <person name="Serrano A."/>
            <person name="Henrissat B."/>
            <person name="Drula E."/>
            <person name="Hughes K.W."/>
            <person name="Mata J.L."/>
            <person name="Ishikawa N.K."/>
            <person name="Vargas-Isla R."/>
            <person name="Ushijima S."/>
            <person name="Smith C.A."/>
            <person name="Ahrendt S."/>
            <person name="Andreopoulos W."/>
            <person name="He G."/>
            <person name="Labutti K."/>
            <person name="Lipzen A."/>
            <person name="Ng V."/>
            <person name="Riley R."/>
            <person name="Sandor L."/>
            <person name="Barry K."/>
            <person name="Martinez A.T."/>
            <person name="Xiao Y."/>
            <person name="Gibbons J.G."/>
            <person name="Terashima K."/>
            <person name="Grigoriev I.V."/>
            <person name="Hibbett D.S."/>
        </authorList>
    </citation>
    <scope>NUCLEOTIDE SEQUENCE</scope>
    <source>
        <strain evidence="8">JLM2183</strain>
    </source>
</reference>
<dbReference type="GO" id="GO:0005524">
    <property type="term" value="F:ATP binding"/>
    <property type="evidence" value="ECO:0007669"/>
    <property type="project" value="UniProtKB-KW"/>
</dbReference>
<keyword evidence="4" id="KW-0547">Nucleotide-binding</keyword>